<sequence>MSINAQSNNEHLELKIDNDKLVLVDKYYTSGLFLTYRKDLEDSFVFKKENDNKLQLNITLGNETYTPTNLRSTDSRDFDRPYAGWFFIKTEIGKIKTNSAFFIAVETGITGEEALSGKIQTWAHEFFNIDVPTWTEEIESKFLVNLKAKYIWNAFFNKNQAFKYVIEPSLGTKDIYISNSIEYAFGKLNTFNTSSRNNFIDRTNTNELFGLISIGHKYVLHNTLIQGSLDYNDETFTTNNVPHIFEFKIGGSLKFKRNTLKLIYNFNTKETPLSSSHSFGTLSFSRNF</sequence>
<dbReference type="InterPro" id="IPR018707">
    <property type="entry name" value="LpxR"/>
</dbReference>
<organism evidence="1 2">
    <name type="scientific">Winogradskyella haliclonae</name>
    <dbReference type="NCBI Taxonomy" id="2048558"/>
    <lineage>
        <taxon>Bacteria</taxon>
        <taxon>Pseudomonadati</taxon>
        <taxon>Bacteroidota</taxon>
        <taxon>Flavobacteriia</taxon>
        <taxon>Flavobacteriales</taxon>
        <taxon>Flavobacteriaceae</taxon>
        <taxon>Winogradskyella</taxon>
    </lineage>
</organism>
<reference evidence="2" key="1">
    <citation type="journal article" date="2019" name="Int. J. Syst. Evol. Microbiol.">
        <title>The Global Catalogue of Microorganisms (GCM) 10K type strain sequencing project: providing services to taxonomists for standard genome sequencing and annotation.</title>
        <authorList>
            <consortium name="The Broad Institute Genomics Platform"/>
            <consortium name="The Broad Institute Genome Sequencing Center for Infectious Disease"/>
            <person name="Wu L."/>
            <person name="Ma J."/>
        </authorList>
    </citation>
    <scope>NUCLEOTIDE SEQUENCE [LARGE SCALE GENOMIC DNA]</scope>
    <source>
        <strain evidence="2">CCM 8681</strain>
    </source>
</reference>
<dbReference type="Pfam" id="PF09982">
    <property type="entry name" value="LpxR"/>
    <property type="match status" value="1"/>
</dbReference>
<dbReference type="Proteomes" id="UP000624701">
    <property type="component" value="Unassembled WGS sequence"/>
</dbReference>
<protein>
    <recommendedName>
        <fullName evidence="3">DUF2219 family protein</fullName>
    </recommendedName>
</protein>
<dbReference type="InterPro" id="IPR037107">
    <property type="entry name" value="Put_OMP_sf"/>
</dbReference>
<accession>A0ABQ2C134</accession>
<evidence type="ECO:0000313" key="1">
    <source>
        <dbReference type="EMBL" id="GGI56843.1"/>
    </source>
</evidence>
<comment type="caution">
    <text evidence="1">The sequence shown here is derived from an EMBL/GenBank/DDBJ whole genome shotgun (WGS) entry which is preliminary data.</text>
</comment>
<name>A0ABQ2C134_9FLAO</name>
<keyword evidence="2" id="KW-1185">Reference proteome</keyword>
<evidence type="ECO:0000313" key="2">
    <source>
        <dbReference type="Proteomes" id="UP000624701"/>
    </source>
</evidence>
<evidence type="ECO:0008006" key="3">
    <source>
        <dbReference type="Google" id="ProtNLM"/>
    </source>
</evidence>
<proteinExistence type="predicted"/>
<dbReference type="Gene3D" id="2.40.128.140">
    <property type="entry name" value="Outer membrane protein"/>
    <property type="match status" value="1"/>
</dbReference>
<gene>
    <name evidence="1" type="ORF">GCM10011444_11520</name>
</gene>
<dbReference type="EMBL" id="BMDQ01000001">
    <property type="protein sequence ID" value="GGI56843.1"/>
    <property type="molecule type" value="Genomic_DNA"/>
</dbReference>